<reference evidence="3 4" key="1">
    <citation type="submission" date="2017-12" db="EMBL/GenBank/DDBJ databases">
        <title>Hemimetabolous genomes reveal molecular basis of termite eusociality.</title>
        <authorList>
            <person name="Harrison M.C."/>
            <person name="Jongepier E."/>
            <person name="Robertson H.M."/>
            <person name="Arning N."/>
            <person name="Bitard-Feildel T."/>
            <person name="Chao H."/>
            <person name="Childers C.P."/>
            <person name="Dinh H."/>
            <person name="Doddapaneni H."/>
            <person name="Dugan S."/>
            <person name="Gowin J."/>
            <person name="Greiner C."/>
            <person name="Han Y."/>
            <person name="Hu H."/>
            <person name="Hughes D.S.T."/>
            <person name="Huylmans A.-K."/>
            <person name="Kemena C."/>
            <person name="Kremer L.P.M."/>
            <person name="Lee S.L."/>
            <person name="Lopez-Ezquerra A."/>
            <person name="Mallet L."/>
            <person name="Monroy-Kuhn J.M."/>
            <person name="Moser A."/>
            <person name="Murali S.C."/>
            <person name="Muzny D.M."/>
            <person name="Otani S."/>
            <person name="Piulachs M.-D."/>
            <person name="Poelchau M."/>
            <person name="Qu J."/>
            <person name="Schaub F."/>
            <person name="Wada-Katsumata A."/>
            <person name="Worley K.C."/>
            <person name="Xie Q."/>
            <person name="Ylla G."/>
            <person name="Poulsen M."/>
            <person name="Gibbs R.A."/>
            <person name="Schal C."/>
            <person name="Richards S."/>
            <person name="Belles X."/>
            <person name="Korb J."/>
            <person name="Bornberg-Bauer E."/>
        </authorList>
    </citation>
    <scope>NUCLEOTIDE SEQUENCE [LARGE SCALE GENOMIC DNA]</scope>
    <source>
        <tissue evidence="3">Whole body</tissue>
    </source>
</reference>
<evidence type="ECO:0000313" key="4">
    <source>
        <dbReference type="Proteomes" id="UP000235965"/>
    </source>
</evidence>
<protein>
    <recommendedName>
        <fullName evidence="2">PiggyBac transposable element-derived protein domain-containing protein</fullName>
    </recommendedName>
</protein>
<feature type="non-terminal residue" evidence="3">
    <location>
        <position position="1"/>
    </location>
</feature>
<feature type="region of interest" description="Disordered" evidence="1">
    <location>
        <begin position="20"/>
        <end position="90"/>
    </location>
</feature>
<keyword evidence="4" id="KW-1185">Reference proteome</keyword>
<feature type="compositionally biased region" description="Low complexity" evidence="1">
    <location>
        <begin position="43"/>
        <end position="53"/>
    </location>
</feature>
<dbReference type="STRING" id="105785.A0A2J7R0G4"/>
<feature type="compositionally biased region" description="Acidic residues" evidence="1">
    <location>
        <begin position="20"/>
        <end position="31"/>
    </location>
</feature>
<dbReference type="PANTHER" id="PTHR46599:SF3">
    <property type="entry name" value="PIGGYBAC TRANSPOSABLE ELEMENT-DERIVED PROTEIN 4"/>
    <property type="match status" value="1"/>
</dbReference>
<dbReference type="PANTHER" id="PTHR46599">
    <property type="entry name" value="PIGGYBAC TRANSPOSABLE ELEMENT-DERIVED PROTEIN 4"/>
    <property type="match status" value="1"/>
</dbReference>
<name>A0A2J7R0G4_9NEOP</name>
<dbReference type="EMBL" id="NEVH01008243">
    <property type="protein sequence ID" value="PNF34306.1"/>
    <property type="molecule type" value="Genomic_DNA"/>
</dbReference>
<feature type="compositionally biased region" description="Basic and acidic residues" evidence="1">
    <location>
        <begin position="54"/>
        <end position="69"/>
    </location>
</feature>
<feature type="domain" description="PiggyBac transposable element-derived protein" evidence="2">
    <location>
        <begin position="97"/>
        <end position="362"/>
    </location>
</feature>
<proteinExistence type="predicted"/>
<dbReference type="InParanoid" id="A0A2J7R0G4"/>
<dbReference type="InterPro" id="IPR029526">
    <property type="entry name" value="PGBD"/>
</dbReference>
<dbReference type="Proteomes" id="UP000235965">
    <property type="component" value="Unassembled WGS sequence"/>
</dbReference>
<dbReference type="Pfam" id="PF13843">
    <property type="entry name" value="DDE_Tnp_1_7"/>
    <property type="match status" value="1"/>
</dbReference>
<gene>
    <name evidence="3" type="ORF">B7P43_G15809</name>
</gene>
<evidence type="ECO:0000259" key="2">
    <source>
        <dbReference type="Pfam" id="PF13843"/>
    </source>
</evidence>
<comment type="caution">
    <text evidence="3">The sequence shown here is derived from an EMBL/GenBank/DDBJ whole genome shotgun (WGS) entry which is preliminary data.</text>
</comment>
<sequence length="416" mass="48793">EPQKRAQYSKLLDAEELEEILMEEESDEELEDINKVEPQGNMSSSSSPSSSSSDKAEETEIRFRDRRPGDSPNVLDFTGPPSGINRSAAPNINAQSSPFSIFILFFQQIFQILLQETERYFHQFMACQDAPGPSVQPPDITIEEIYNFLAIIIQMGHDQRDTLKDYWSRDEQYYTPFYRNTMVRDRFIHILRLLHFENNEAPPNRYDPEYDRLWKIRTIFDNLNNKFCELYNPAERLAVDEVIVLFKGRVIFRQYIPKKRKSFGIKIYKLCDYDMTVYLGKQRQLATEEITLTHGIVLQLIRGVEGLGHKIYMDNYFCSPALFHDLLDRKINSCCTVRNDRCGMPQEIPPKSMKLKKLEVKHSLHWPIKGKQRHRICPRNKKRRSTLYYCKKCDIALCVVDCFEKGHTRASECELS</sequence>
<evidence type="ECO:0000313" key="3">
    <source>
        <dbReference type="EMBL" id="PNF34306.1"/>
    </source>
</evidence>
<dbReference type="AlphaFoldDB" id="A0A2J7R0G4"/>
<evidence type="ECO:0000256" key="1">
    <source>
        <dbReference type="SAM" id="MobiDB-lite"/>
    </source>
</evidence>
<dbReference type="OrthoDB" id="123207at2759"/>
<accession>A0A2J7R0G4</accession>
<organism evidence="3 4">
    <name type="scientific">Cryptotermes secundus</name>
    <dbReference type="NCBI Taxonomy" id="105785"/>
    <lineage>
        <taxon>Eukaryota</taxon>
        <taxon>Metazoa</taxon>
        <taxon>Ecdysozoa</taxon>
        <taxon>Arthropoda</taxon>
        <taxon>Hexapoda</taxon>
        <taxon>Insecta</taxon>
        <taxon>Pterygota</taxon>
        <taxon>Neoptera</taxon>
        <taxon>Polyneoptera</taxon>
        <taxon>Dictyoptera</taxon>
        <taxon>Blattodea</taxon>
        <taxon>Blattoidea</taxon>
        <taxon>Termitoidae</taxon>
        <taxon>Kalotermitidae</taxon>
        <taxon>Cryptotermitinae</taxon>
        <taxon>Cryptotermes</taxon>
    </lineage>
</organism>